<feature type="compositionally biased region" description="Polar residues" evidence="1">
    <location>
        <begin position="50"/>
        <end position="61"/>
    </location>
</feature>
<feature type="compositionally biased region" description="Polar residues" evidence="1">
    <location>
        <begin position="381"/>
        <end position="390"/>
    </location>
</feature>
<feature type="compositionally biased region" description="Polar residues" evidence="1">
    <location>
        <begin position="183"/>
        <end position="204"/>
    </location>
</feature>
<feature type="compositionally biased region" description="Basic residues" evidence="1">
    <location>
        <begin position="465"/>
        <end position="476"/>
    </location>
</feature>
<dbReference type="InterPro" id="IPR025451">
    <property type="entry name" value="DUF4211"/>
</dbReference>
<protein>
    <recommendedName>
        <fullName evidence="2">DUF4211 domain-containing protein</fullName>
    </recommendedName>
</protein>
<feature type="domain" description="DUF4211" evidence="2">
    <location>
        <begin position="494"/>
        <end position="628"/>
    </location>
</feature>
<dbReference type="Pfam" id="PF13926">
    <property type="entry name" value="DUF4211"/>
    <property type="match status" value="1"/>
</dbReference>
<dbReference type="EMBL" id="QVQW01000006">
    <property type="protein sequence ID" value="RKU48183.1"/>
    <property type="molecule type" value="Genomic_DNA"/>
</dbReference>
<feature type="compositionally biased region" description="Low complexity" evidence="1">
    <location>
        <begin position="367"/>
        <end position="377"/>
    </location>
</feature>
<dbReference type="PANTHER" id="PTHR14689">
    <property type="entry name" value="PHORBOL-ESTER_DAG-TYPE DOMAIN-CONTAINING PROTEIN"/>
    <property type="match status" value="1"/>
</dbReference>
<proteinExistence type="predicted"/>
<dbReference type="AlphaFoldDB" id="A0A420YJW3"/>
<feature type="compositionally biased region" description="Basic and acidic residues" evidence="1">
    <location>
        <begin position="108"/>
        <end position="122"/>
    </location>
</feature>
<evidence type="ECO:0000313" key="4">
    <source>
        <dbReference type="Proteomes" id="UP000275385"/>
    </source>
</evidence>
<dbReference type="OrthoDB" id="21499at2759"/>
<sequence length="782" mass="86330">MLPLRPSRQQSSSSSSDDPAVEAVEDESDDDDYHIATKGRRKARAEVHTSFFQGPSTQLMNSDDAHQDVATSPQATTMVSSPNKRAAGRKRQSKITDSPAVKKTRTSRLSDSDLHSTGDSKPRASKATAKPNLKKQVHITDMPTVRKTGLNGTSSVKSTVASDKFTKRAKRQSKLTDLHAPKTANTSQSSRATGTASKASGTSDSGDDMDIDRPSTPKKVSLTWEQPASDDTDDDSIVLPGKRHRASTKQAKAGNSSSDSDIRSATRKTGQRKTTATNQAASSDSDRDDPAASRASRKGPNAQGAAEMAVLVDDDNDDDDVVPTSRQRGHTKANNARASTKRAAPTDESDSDVQTAKRRRIARRTEASSSRTATESEPAPRSSQARTPSRSLRKDPKSEKKKLMEMRRRKRAGETIVEEETSEEEDEEEPRRALYDSDPDLVALDEFDDDEEGVLNPGGSSPARKVQKKKSAKGKGKVLQVSDDTENEDSDANSFIADDSDGPLGVPDDGTLALIQLKNQPLKVHFRLVVKWLIQFKIQPDFEERQDQVYAVAWGKLNDELESLGISKFVSSVWVPDFLHALKARPRFTAVSRPVNLLSDESRCMACNRTNHPASWTVTFSGPPYYKDPRYFNPPAGQPRFLEVIVPPSDDEDDSDSSDEGERDEDNNRLPPPGREFHIGATCQSNAETAHSLIHWKWALLEWVGDTLEAQGYLKPANKATLEMMKPKKRIKYVEKILERWETAGDVEGNTPILTALYNDFKMHKKAAHRKETTGHSRRGRY</sequence>
<accession>A0A420YJW3</accession>
<evidence type="ECO:0000256" key="1">
    <source>
        <dbReference type="SAM" id="MobiDB-lite"/>
    </source>
</evidence>
<feature type="compositionally biased region" description="Acidic residues" evidence="1">
    <location>
        <begin position="416"/>
        <end position="428"/>
    </location>
</feature>
<organism evidence="3 4">
    <name type="scientific">Coniochaeta pulveracea</name>
    <dbReference type="NCBI Taxonomy" id="177199"/>
    <lineage>
        <taxon>Eukaryota</taxon>
        <taxon>Fungi</taxon>
        <taxon>Dikarya</taxon>
        <taxon>Ascomycota</taxon>
        <taxon>Pezizomycotina</taxon>
        <taxon>Sordariomycetes</taxon>
        <taxon>Sordariomycetidae</taxon>
        <taxon>Coniochaetales</taxon>
        <taxon>Coniochaetaceae</taxon>
        <taxon>Coniochaeta</taxon>
    </lineage>
</organism>
<comment type="caution">
    <text evidence="3">The sequence shown here is derived from an EMBL/GenBank/DDBJ whole genome shotgun (WGS) entry which is preliminary data.</text>
</comment>
<gene>
    <name evidence="3" type="ORF">DL546_009488</name>
</gene>
<feature type="compositionally biased region" description="Acidic residues" evidence="1">
    <location>
        <begin position="649"/>
        <end position="665"/>
    </location>
</feature>
<feature type="compositionally biased region" description="Polar residues" evidence="1">
    <location>
        <begin position="69"/>
        <end position="83"/>
    </location>
</feature>
<feature type="compositionally biased region" description="Acidic residues" evidence="1">
    <location>
        <begin position="312"/>
        <end position="321"/>
    </location>
</feature>
<evidence type="ECO:0000313" key="3">
    <source>
        <dbReference type="EMBL" id="RKU48183.1"/>
    </source>
</evidence>
<evidence type="ECO:0000259" key="2">
    <source>
        <dbReference type="Pfam" id="PF13926"/>
    </source>
</evidence>
<feature type="compositionally biased region" description="Acidic residues" evidence="1">
    <location>
        <begin position="437"/>
        <end position="453"/>
    </location>
</feature>
<feature type="compositionally biased region" description="Low complexity" evidence="1">
    <location>
        <begin position="1"/>
        <end position="18"/>
    </location>
</feature>
<feature type="compositionally biased region" description="Acidic residues" evidence="1">
    <location>
        <begin position="19"/>
        <end position="32"/>
    </location>
</feature>
<feature type="region of interest" description="Disordered" evidence="1">
    <location>
        <begin position="646"/>
        <end position="679"/>
    </location>
</feature>
<dbReference type="PANTHER" id="PTHR14689:SF0">
    <property type="entry name" value="COILED-COIL DOMAIN-CONTAINING PROTEIN 82"/>
    <property type="match status" value="1"/>
</dbReference>
<feature type="compositionally biased region" description="Polar residues" evidence="1">
    <location>
        <begin position="150"/>
        <end position="161"/>
    </location>
</feature>
<reference evidence="3 4" key="1">
    <citation type="submission" date="2018-08" db="EMBL/GenBank/DDBJ databases">
        <title>Draft genome of the lignicolous fungus Coniochaeta pulveracea.</title>
        <authorList>
            <person name="Borstlap C.J."/>
            <person name="De Witt R.N."/>
            <person name="Botha A."/>
            <person name="Volschenk H."/>
        </authorList>
    </citation>
    <scope>NUCLEOTIDE SEQUENCE [LARGE SCALE GENOMIC DNA]</scope>
    <source>
        <strain evidence="3 4">CAB683</strain>
    </source>
</reference>
<feature type="compositionally biased region" description="Polar residues" evidence="1">
    <location>
        <begin position="248"/>
        <end position="259"/>
    </location>
</feature>
<dbReference type="STRING" id="177199.A0A420YJW3"/>
<name>A0A420YJW3_9PEZI</name>
<dbReference type="Proteomes" id="UP000275385">
    <property type="component" value="Unassembled WGS sequence"/>
</dbReference>
<dbReference type="GO" id="GO:0005634">
    <property type="term" value="C:nucleus"/>
    <property type="evidence" value="ECO:0007669"/>
    <property type="project" value="TreeGrafter"/>
</dbReference>
<feature type="compositionally biased region" description="Basic and acidic residues" evidence="1">
    <location>
        <begin position="392"/>
        <end position="406"/>
    </location>
</feature>
<keyword evidence="4" id="KW-1185">Reference proteome</keyword>
<feature type="region of interest" description="Disordered" evidence="1">
    <location>
        <begin position="1"/>
        <end position="503"/>
    </location>
</feature>